<evidence type="ECO:0000313" key="3">
    <source>
        <dbReference type="EMBL" id="QGG94086.1"/>
    </source>
</evidence>
<feature type="compositionally biased region" description="Basic and acidic residues" evidence="1">
    <location>
        <begin position="9"/>
        <end position="18"/>
    </location>
</feature>
<dbReference type="CDD" id="cd00093">
    <property type="entry name" value="HTH_XRE"/>
    <property type="match status" value="1"/>
</dbReference>
<dbReference type="Gene3D" id="1.10.260.40">
    <property type="entry name" value="lambda repressor-like DNA-binding domains"/>
    <property type="match status" value="1"/>
</dbReference>
<evidence type="ECO:0000259" key="2">
    <source>
        <dbReference type="PROSITE" id="PS50943"/>
    </source>
</evidence>
<dbReference type="Pfam" id="PF13560">
    <property type="entry name" value="HTH_31"/>
    <property type="match status" value="1"/>
</dbReference>
<dbReference type="RefSeq" id="WP_153758192.1">
    <property type="nucleotide sequence ID" value="NZ_CP045851.1"/>
</dbReference>
<dbReference type="InterPro" id="IPR001387">
    <property type="entry name" value="Cro/C1-type_HTH"/>
</dbReference>
<sequence>MTDQAQAGDSRDPTRERDTDDAEQEQLGARLKEAREYVGLLQEDVAGALGIPRTSVHAIEAGKRKVTGLELRRLARLYRRPVGWLLGEEEIELNDAEPLFRATAALSEEDKEQVLRFAEFLAAAGKPGTAGRQARRGAAATEAT</sequence>
<evidence type="ECO:0000256" key="1">
    <source>
        <dbReference type="SAM" id="MobiDB-lite"/>
    </source>
</evidence>
<reference evidence="3 4" key="1">
    <citation type="submission" date="2019-11" db="EMBL/GenBank/DDBJ databases">
        <authorList>
            <person name="He Y."/>
        </authorList>
    </citation>
    <scope>NUCLEOTIDE SEQUENCE [LARGE SCALE GENOMIC DNA]</scope>
    <source>
        <strain evidence="3 4">SCSIO 58843</strain>
    </source>
</reference>
<keyword evidence="4" id="KW-1185">Reference proteome</keyword>
<dbReference type="Proteomes" id="UP000334019">
    <property type="component" value="Chromosome"/>
</dbReference>
<dbReference type="SMART" id="SM00530">
    <property type="entry name" value="HTH_XRE"/>
    <property type="match status" value="1"/>
</dbReference>
<dbReference type="GO" id="GO:0003677">
    <property type="term" value="F:DNA binding"/>
    <property type="evidence" value="ECO:0007669"/>
    <property type="project" value="InterPro"/>
</dbReference>
<dbReference type="PANTHER" id="PTHR43236">
    <property type="entry name" value="ANTITOXIN HIGA1"/>
    <property type="match status" value="1"/>
</dbReference>
<dbReference type="InterPro" id="IPR010982">
    <property type="entry name" value="Lambda_DNA-bd_dom_sf"/>
</dbReference>
<feature type="domain" description="HTH cro/C1-type" evidence="2">
    <location>
        <begin position="31"/>
        <end position="85"/>
    </location>
</feature>
<evidence type="ECO:0000313" key="4">
    <source>
        <dbReference type="Proteomes" id="UP000334019"/>
    </source>
</evidence>
<dbReference type="InterPro" id="IPR052345">
    <property type="entry name" value="Rad_response_metalloprotease"/>
</dbReference>
<dbReference type="AlphaFoldDB" id="A0A5Q2RI99"/>
<proteinExistence type="predicted"/>
<dbReference type="KEGG" id="atq:GH723_02640"/>
<protein>
    <submittedName>
        <fullName evidence="3">Helix-turn-helix domain-containing protein</fullName>
    </submittedName>
</protein>
<dbReference type="PANTHER" id="PTHR43236:SF1">
    <property type="entry name" value="BLL7220 PROTEIN"/>
    <property type="match status" value="1"/>
</dbReference>
<dbReference type="EMBL" id="CP045851">
    <property type="protein sequence ID" value="QGG94086.1"/>
    <property type="molecule type" value="Genomic_DNA"/>
</dbReference>
<name>A0A5Q2RI99_9ACTN</name>
<dbReference type="SUPFAM" id="SSF47413">
    <property type="entry name" value="lambda repressor-like DNA-binding domains"/>
    <property type="match status" value="1"/>
</dbReference>
<organism evidence="3 4">
    <name type="scientific">Actinomarinicola tropica</name>
    <dbReference type="NCBI Taxonomy" id="2789776"/>
    <lineage>
        <taxon>Bacteria</taxon>
        <taxon>Bacillati</taxon>
        <taxon>Actinomycetota</taxon>
        <taxon>Acidimicrobiia</taxon>
        <taxon>Acidimicrobiales</taxon>
        <taxon>Iamiaceae</taxon>
        <taxon>Actinomarinicola</taxon>
    </lineage>
</organism>
<feature type="region of interest" description="Disordered" evidence="1">
    <location>
        <begin position="1"/>
        <end position="25"/>
    </location>
</feature>
<gene>
    <name evidence="3" type="ORF">GH723_02640</name>
</gene>
<accession>A0A5Q2RI99</accession>
<dbReference type="PROSITE" id="PS50943">
    <property type="entry name" value="HTH_CROC1"/>
    <property type="match status" value="1"/>
</dbReference>